<dbReference type="InterPro" id="IPR012677">
    <property type="entry name" value="Nucleotide-bd_a/b_plait_sf"/>
</dbReference>
<protein>
    <recommendedName>
        <fullName evidence="4">RRM domain-containing protein</fullName>
    </recommendedName>
</protein>
<reference evidence="2" key="1">
    <citation type="submission" date="2023-06" db="EMBL/GenBank/DDBJ databases">
        <title>Genome-scale phylogeny and comparative genomics of the fungal order Sordariales.</title>
        <authorList>
            <consortium name="Lawrence Berkeley National Laboratory"/>
            <person name="Hensen N."/>
            <person name="Bonometti L."/>
            <person name="Westerberg I."/>
            <person name="Brannstrom I.O."/>
            <person name="Guillou S."/>
            <person name="Cros-Aarteil S."/>
            <person name="Calhoun S."/>
            <person name="Haridas S."/>
            <person name="Kuo A."/>
            <person name="Mondo S."/>
            <person name="Pangilinan J."/>
            <person name="Riley R."/>
            <person name="Labutti K."/>
            <person name="Andreopoulos B."/>
            <person name="Lipzen A."/>
            <person name="Chen C."/>
            <person name="Yanf M."/>
            <person name="Daum C."/>
            <person name="Ng V."/>
            <person name="Clum A."/>
            <person name="Steindorff A."/>
            <person name="Ohm R."/>
            <person name="Martin F."/>
            <person name="Silar P."/>
            <person name="Natvig D."/>
            <person name="Lalanne C."/>
            <person name="Gautier V."/>
            <person name="Ament-Velasquez S.L."/>
            <person name="Kruys A."/>
            <person name="Hutchinson M.I."/>
            <person name="Powell A.J."/>
            <person name="Barry K."/>
            <person name="Miller A.N."/>
            <person name="Grigoriev I.V."/>
            <person name="Debuchy R."/>
            <person name="Gladieux P."/>
            <person name="Thoren M.H."/>
            <person name="Johannesson H."/>
        </authorList>
    </citation>
    <scope>NUCLEOTIDE SEQUENCE</scope>
    <source>
        <strain evidence="2">SMH4607-1</strain>
    </source>
</reference>
<comment type="caution">
    <text evidence="2">The sequence shown here is derived from an EMBL/GenBank/DDBJ whole genome shotgun (WGS) entry which is preliminary data.</text>
</comment>
<proteinExistence type="predicted"/>
<evidence type="ECO:0000313" key="2">
    <source>
        <dbReference type="EMBL" id="KAK0724931.1"/>
    </source>
</evidence>
<feature type="compositionally biased region" description="Basic and acidic residues" evidence="1">
    <location>
        <begin position="1"/>
        <end position="24"/>
    </location>
</feature>
<gene>
    <name evidence="2" type="ORF">B0H67DRAFT_641407</name>
</gene>
<dbReference type="Gene3D" id="3.30.70.330">
    <property type="match status" value="1"/>
</dbReference>
<evidence type="ECO:0008006" key="4">
    <source>
        <dbReference type="Google" id="ProtNLM"/>
    </source>
</evidence>
<organism evidence="2 3">
    <name type="scientific">Lasiosphaeris hirsuta</name>
    <dbReference type="NCBI Taxonomy" id="260670"/>
    <lineage>
        <taxon>Eukaryota</taxon>
        <taxon>Fungi</taxon>
        <taxon>Dikarya</taxon>
        <taxon>Ascomycota</taxon>
        <taxon>Pezizomycotina</taxon>
        <taxon>Sordariomycetes</taxon>
        <taxon>Sordariomycetidae</taxon>
        <taxon>Sordariales</taxon>
        <taxon>Lasiosphaeriaceae</taxon>
        <taxon>Lasiosphaeris</taxon>
    </lineage>
</organism>
<feature type="region of interest" description="Disordered" evidence="1">
    <location>
        <begin position="1"/>
        <end position="42"/>
    </location>
</feature>
<sequence length="244" mass="27498">MAEQRNSQHRDDRAKTVPMEENRRVSFAPAAPAPENDRELAPLPVFSENYRGDRNLPSNMPANVPEHENCAVFITGLPATINTRELLAHIRETGRVWQSHINPSNGQHNFAAAKVTFFVRAAAENFVNATRNGFFVGGDQAHVSYNRHKVRSQPMGVYKSRVLIVRGNPTWVNLPDLLAIVQTTLRFWDLDEHFTRQIAEDEVEITMQFGSFRAQAESAHIVLNRRLGRLGVTFTFGPDPCGLI</sequence>
<name>A0AA40AZM3_9PEZI</name>
<dbReference type="EMBL" id="JAUKUA010000002">
    <property type="protein sequence ID" value="KAK0724931.1"/>
    <property type="molecule type" value="Genomic_DNA"/>
</dbReference>
<evidence type="ECO:0000313" key="3">
    <source>
        <dbReference type="Proteomes" id="UP001172102"/>
    </source>
</evidence>
<dbReference type="InterPro" id="IPR035979">
    <property type="entry name" value="RBD_domain_sf"/>
</dbReference>
<dbReference type="Proteomes" id="UP001172102">
    <property type="component" value="Unassembled WGS sequence"/>
</dbReference>
<keyword evidence="3" id="KW-1185">Reference proteome</keyword>
<dbReference type="GO" id="GO:0003676">
    <property type="term" value="F:nucleic acid binding"/>
    <property type="evidence" value="ECO:0007669"/>
    <property type="project" value="InterPro"/>
</dbReference>
<accession>A0AA40AZM3</accession>
<dbReference type="AlphaFoldDB" id="A0AA40AZM3"/>
<evidence type="ECO:0000256" key="1">
    <source>
        <dbReference type="SAM" id="MobiDB-lite"/>
    </source>
</evidence>
<dbReference type="SUPFAM" id="SSF54928">
    <property type="entry name" value="RNA-binding domain, RBD"/>
    <property type="match status" value="1"/>
</dbReference>